<dbReference type="PANTHER" id="PTHR40074:SF2">
    <property type="entry name" value="O-ACETYLTRANSFERASE WECH"/>
    <property type="match status" value="1"/>
</dbReference>
<keyword evidence="3" id="KW-1003">Cell membrane</keyword>
<name>A0A1I6I6C8_9FLAO</name>
<dbReference type="RefSeq" id="WP_091902059.1">
    <property type="nucleotide sequence ID" value="NZ_FOYX01000001.1"/>
</dbReference>
<dbReference type="AlphaFoldDB" id="A0A1I6I6C8"/>
<feature type="transmembrane region" description="Helical" evidence="7">
    <location>
        <begin position="197"/>
        <end position="216"/>
    </location>
</feature>
<feature type="transmembrane region" description="Helical" evidence="7">
    <location>
        <begin position="9"/>
        <end position="27"/>
    </location>
</feature>
<sequence>MSRNINADTLKCMSIIGVVYIHSYPILGQEDSLIFLSDIFRFAVPCFIILWAYFLEKSISKKVPKQRIKYLTKRFLHLFRVFMIWSVLYFFLFVDWGSLNIKTFFSKYFSGYGWAGQYFFILLFQLIPIYPILRKMYNSKFLQVVIVLISISIYIVFEYYFNIVPEFLKKLGYRPFYFWVPYVFLGIALARNKIKSFSKIFIISPLLIGLEIYILRKNHIAHFDYITLGTLLFSILFCITFLKSANFNLSEKFHTLIDFIAKNTLVIFVSNPLLIIVLKELIDYSNITTGIILLPAWLRICLSLLTVMIVFSGTLIITNFLHKTKLIKFLG</sequence>
<feature type="transmembrane region" description="Helical" evidence="7">
    <location>
        <begin position="222"/>
        <end position="242"/>
    </location>
</feature>
<comment type="subcellular location">
    <subcellularLocation>
        <location evidence="1">Cell membrane</location>
        <topology evidence="1">Multi-pass membrane protein</topology>
    </subcellularLocation>
</comment>
<feature type="transmembrane region" description="Helical" evidence="7">
    <location>
        <begin position="114"/>
        <end position="133"/>
    </location>
</feature>
<dbReference type="Proteomes" id="UP000199462">
    <property type="component" value="Unassembled WGS sequence"/>
</dbReference>
<evidence type="ECO:0000256" key="3">
    <source>
        <dbReference type="ARBA" id="ARBA00022475"/>
    </source>
</evidence>
<dbReference type="Pfam" id="PF01757">
    <property type="entry name" value="Acyl_transf_3"/>
    <property type="match status" value="1"/>
</dbReference>
<dbReference type="GO" id="GO:0005886">
    <property type="term" value="C:plasma membrane"/>
    <property type="evidence" value="ECO:0007669"/>
    <property type="project" value="UniProtKB-SubCell"/>
</dbReference>
<evidence type="ECO:0000313" key="10">
    <source>
        <dbReference type="Proteomes" id="UP000199462"/>
    </source>
</evidence>
<dbReference type="STRING" id="440514.SAMN04488010_1181"/>
<gene>
    <name evidence="9" type="ORF">SAMN04488010_1181</name>
</gene>
<dbReference type="GO" id="GO:0009246">
    <property type="term" value="P:enterobacterial common antigen biosynthetic process"/>
    <property type="evidence" value="ECO:0007669"/>
    <property type="project" value="TreeGrafter"/>
</dbReference>
<keyword evidence="10" id="KW-1185">Reference proteome</keyword>
<dbReference type="GO" id="GO:0016413">
    <property type="term" value="F:O-acetyltransferase activity"/>
    <property type="evidence" value="ECO:0007669"/>
    <property type="project" value="TreeGrafter"/>
</dbReference>
<keyword evidence="5 7" id="KW-1133">Transmembrane helix</keyword>
<dbReference type="PANTHER" id="PTHR40074">
    <property type="entry name" value="O-ACETYLTRANSFERASE WECH"/>
    <property type="match status" value="1"/>
</dbReference>
<evidence type="ECO:0000256" key="5">
    <source>
        <dbReference type="ARBA" id="ARBA00022989"/>
    </source>
</evidence>
<feature type="transmembrane region" description="Helical" evidence="7">
    <location>
        <begin position="75"/>
        <end position="94"/>
    </location>
</feature>
<dbReference type="InterPro" id="IPR002656">
    <property type="entry name" value="Acyl_transf_3_dom"/>
</dbReference>
<evidence type="ECO:0000256" key="1">
    <source>
        <dbReference type="ARBA" id="ARBA00004651"/>
    </source>
</evidence>
<comment type="similarity">
    <text evidence="2">Belongs to the acyltransferase 3 family.</text>
</comment>
<feature type="transmembrane region" description="Helical" evidence="7">
    <location>
        <begin position="254"/>
        <end position="277"/>
    </location>
</feature>
<feature type="transmembrane region" description="Helical" evidence="7">
    <location>
        <begin position="173"/>
        <end position="190"/>
    </location>
</feature>
<organism evidence="9 10">
    <name type="scientific">Maribacter stanieri</name>
    <dbReference type="NCBI Taxonomy" id="440514"/>
    <lineage>
        <taxon>Bacteria</taxon>
        <taxon>Pseudomonadati</taxon>
        <taxon>Bacteroidota</taxon>
        <taxon>Flavobacteriia</taxon>
        <taxon>Flavobacteriales</taxon>
        <taxon>Flavobacteriaceae</taxon>
        <taxon>Maribacter</taxon>
    </lineage>
</organism>
<dbReference type="EMBL" id="FOYX01000001">
    <property type="protein sequence ID" value="SFR62209.1"/>
    <property type="molecule type" value="Genomic_DNA"/>
</dbReference>
<feature type="transmembrane region" description="Helical" evidence="7">
    <location>
        <begin position="140"/>
        <end position="161"/>
    </location>
</feature>
<evidence type="ECO:0000256" key="4">
    <source>
        <dbReference type="ARBA" id="ARBA00022692"/>
    </source>
</evidence>
<proteinExistence type="inferred from homology"/>
<evidence type="ECO:0000256" key="6">
    <source>
        <dbReference type="ARBA" id="ARBA00023136"/>
    </source>
</evidence>
<evidence type="ECO:0000259" key="8">
    <source>
        <dbReference type="Pfam" id="PF01757"/>
    </source>
</evidence>
<reference evidence="10" key="1">
    <citation type="submission" date="2016-10" db="EMBL/GenBank/DDBJ databases">
        <authorList>
            <person name="Varghese N."/>
            <person name="Submissions S."/>
        </authorList>
    </citation>
    <scope>NUCLEOTIDE SEQUENCE [LARGE SCALE GENOMIC DNA]</scope>
    <source>
        <strain evidence="10">DSM 19891</strain>
    </source>
</reference>
<evidence type="ECO:0000313" key="9">
    <source>
        <dbReference type="EMBL" id="SFR62209.1"/>
    </source>
</evidence>
<accession>A0A1I6I6C8</accession>
<keyword evidence="9" id="KW-0012">Acyltransferase</keyword>
<keyword evidence="9" id="KW-0808">Transferase</keyword>
<feature type="transmembrane region" description="Helical" evidence="7">
    <location>
        <begin position="33"/>
        <end position="54"/>
    </location>
</feature>
<feature type="transmembrane region" description="Helical" evidence="7">
    <location>
        <begin position="297"/>
        <end position="321"/>
    </location>
</feature>
<feature type="domain" description="Acyltransferase 3" evidence="8">
    <location>
        <begin position="6"/>
        <end position="311"/>
    </location>
</feature>
<keyword evidence="4 7" id="KW-0812">Transmembrane</keyword>
<evidence type="ECO:0000256" key="7">
    <source>
        <dbReference type="SAM" id="Phobius"/>
    </source>
</evidence>
<protein>
    <submittedName>
        <fullName evidence="9">Surface polysaccharide O-acyltransferase, integral membrane enzyme</fullName>
    </submittedName>
</protein>
<evidence type="ECO:0000256" key="2">
    <source>
        <dbReference type="ARBA" id="ARBA00007400"/>
    </source>
</evidence>
<keyword evidence="6 7" id="KW-0472">Membrane</keyword>